<dbReference type="OrthoDB" id="8117423at2"/>
<dbReference type="AlphaFoldDB" id="A0A4Q2U448"/>
<evidence type="ECO:0000313" key="2">
    <source>
        <dbReference type="Proteomes" id="UP000290759"/>
    </source>
</evidence>
<comment type="caution">
    <text evidence="1">The sequence shown here is derived from an EMBL/GenBank/DDBJ whole genome shotgun (WGS) entry which is preliminary data.</text>
</comment>
<protein>
    <submittedName>
        <fullName evidence="1">Uncharacterized protein</fullName>
    </submittedName>
</protein>
<reference evidence="1 2" key="2">
    <citation type="submission" date="2019-02" db="EMBL/GenBank/DDBJ databases">
        <title>'Lichenibacterium ramalinii' gen. nov. sp. nov., 'Lichenibacterium minor' gen. nov. sp. nov.</title>
        <authorList>
            <person name="Pankratov T."/>
        </authorList>
    </citation>
    <scope>NUCLEOTIDE SEQUENCE [LARGE SCALE GENOMIC DNA]</scope>
    <source>
        <strain evidence="1 2">RmlP026</strain>
    </source>
</reference>
<sequence>MSAARATMTLWEARSVLSASPVSSITSRQNRLVLSEPDRAWRAGIVHRLNELCCLPKGWDGYGAEPVSFETANFALRMLDVVCPSEGPMPSVVPGPNRDLQVEWHLASGDIELHVRAPNDVHAWRLSVRTGDDGEEHELTNDFTLVAQWIKDLSEPAFASQTAAA</sequence>
<proteinExistence type="predicted"/>
<organism evidence="1 2">
    <name type="scientific">Lichenibacterium minor</name>
    <dbReference type="NCBI Taxonomy" id="2316528"/>
    <lineage>
        <taxon>Bacteria</taxon>
        <taxon>Pseudomonadati</taxon>
        <taxon>Pseudomonadota</taxon>
        <taxon>Alphaproteobacteria</taxon>
        <taxon>Hyphomicrobiales</taxon>
        <taxon>Lichenihabitantaceae</taxon>
        <taxon>Lichenibacterium</taxon>
    </lineage>
</organism>
<reference evidence="1 2" key="1">
    <citation type="submission" date="2018-12" db="EMBL/GenBank/DDBJ databases">
        <authorList>
            <person name="Grouzdev D.S."/>
            <person name="Krutkina M.S."/>
        </authorList>
    </citation>
    <scope>NUCLEOTIDE SEQUENCE [LARGE SCALE GENOMIC DNA]</scope>
    <source>
        <strain evidence="1 2">RmlP026</strain>
    </source>
</reference>
<evidence type="ECO:0000313" key="1">
    <source>
        <dbReference type="EMBL" id="RYC29677.1"/>
    </source>
</evidence>
<keyword evidence="2" id="KW-1185">Reference proteome</keyword>
<dbReference type="RefSeq" id="WP_129229168.1">
    <property type="nucleotide sequence ID" value="NZ_QYBB01000043.1"/>
</dbReference>
<accession>A0A4Q2U448</accession>
<name>A0A4Q2U448_9HYPH</name>
<gene>
    <name evidence="1" type="ORF">D3273_22645</name>
</gene>
<dbReference type="EMBL" id="QYBB01000043">
    <property type="protein sequence ID" value="RYC29677.1"/>
    <property type="molecule type" value="Genomic_DNA"/>
</dbReference>
<dbReference type="Proteomes" id="UP000290759">
    <property type="component" value="Unassembled WGS sequence"/>
</dbReference>